<sequence>MVSGPAWTLPYVESWIKGATGKDFEQWKIEGLCKKGQSKAYGARVLKTDSKKIEEKLLGVMQRNGEKEFIVERFMNAAERWEREEKEKGVQLMMERGYKVRITRKGIKVSKDGNNCEMEWNKRMKRYMKTRK</sequence>
<dbReference type="Proteomes" id="UP001239111">
    <property type="component" value="Chromosome 4"/>
</dbReference>
<proteinExistence type="predicted"/>
<accession>A0ACC2N622</accession>
<reference evidence="1" key="1">
    <citation type="submission" date="2023-04" db="EMBL/GenBank/DDBJ databases">
        <title>A chromosome-level genome assembly of the parasitoid wasp Eretmocerus hayati.</title>
        <authorList>
            <person name="Zhong Y."/>
            <person name="Liu S."/>
            <person name="Liu Y."/>
        </authorList>
    </citation>
    <scope>NUCLEOTIDE SEQUENCE</scope>
    <source>
        <strain evidence="1">ZJU_SS_LIU_2023</strain>
    </source>
</reference>
<protein>
    <submittedName>
        <fullName evidence="1">Uncharacterized protein</fullName>
    </submittedName>
</protein>
<dbReference type="EMBL" id="CM056744">
    <property type="protein sequence ID" value="KAJ8666639.1"/>
    <property type="molecule type" value="Genomic_DNA"/>
</dbReference>
<evidence type="ECO:0000313" key="2">
    <source>
        <dbReference type="Proteomes" id="UP001239111"/>
    </source>
</evidence>
<gene>
    <name evidence="1" type="ORF">QAD02_008301</name>
</gene>
<organism evidence="1 2">
    <name type="scientific">Eretmocerus hayati</name>
    <dbReference type="NCBI Taxonomy" id="131215"/>
    <lineage>
        <taxon>Eukaryota</taxon>
        <taxon>Metazoa</taxon>
        <taxon>Ecdysozoa</taxon>
        <taxon>Arthropoda</taxon>
        <taxon>Hexapoda</taxon>
        <taxon>Insecta</taxon>
        <taxon>Pterygota</taxon>
        <taxon>Neoptera</taxon>
        <taxon>Endopterygota</taxon>
        <taxon>Hymenoptera</taxon>
        <taxon>Apocrita</taxon>
        <taxon>Proctotrupomorpha</taxon>
        <taxon>Chalcidoidea</taxon>
        <taxon>Aphelinidae</taxon>
        <taxon>Aphelininae</taxon>
        <taxon>Eretmocerus</taxon>
    </lineage>
</organism>
<name>A0ACC2N622_9HYME</name>
<evidence type="ECO:0000313" key="1">
    <source>
        <dbReference type="EMBL" id="KAJ8666639.1"/>
    </source>
</evidence>
<comment type="caution">
    <text evidence="1">The sequence shown here is derived from an EMBL/GenBank/DDBJ whole genome shotgun (WGS) entry which is preliminary data.</text>
</comment>
<keyword evidence="2" id="KW-1185">Reference proteome</keyword>